<keyword evidence="4" id="KW-0418">Kinase</keyword>
<feature type="region of interest" description="Disordered" evidence="6">
    <location>
        <begin position="43"/>
        <end position="197"/>
    </location>
</feature>
<dbReference type="GO" id="GO:0004674">
    <property type="term" value="F:protein serine/threonine kinase activity"/>
    <property type="evidence" value="ECO:0007669"/>
    <property type="project" value="UniProtKB-KW"/>
</dbReference>
<evidence type="ECO:0000256" key="1">
    <source>
        <dbReference type="ARBA" id="ARBA00022527"/>
    </source>
</evidence>
<keyword evidence="2" id="KW-0808">Transferase</keyword>
<accession>A0ABD3QF37</accession>
<keyword evidence="5" id="KW-0067">ATP-binding</keyword>
<dbReference type="FunFam" id="1.10.510.10:FF:000624">
    <property type="entry name" value="Mitogen-activated protein kinase"/>
    <property type="match status" value="1"/>
</dbReference>
<dbReference type="InterPro" id="IPR050117">
    <property type="entry name" value="MAPK"/>
</dbReference>
<keyword evidence="1" id="KW-0723">Serine/threonine-protein kinase</keyword>
<organism evidence="8 9">
    <name type="scientific">Cyclotella atomus</name>
    <dbReference type="NCBI Taxonomy" id="382360"/>
    <lineage>
        <taxon>Eukaryota</taxon>
        <taxon>Sar</taxon>
        <taxon>Stramenopiles</taxon>
        <taxon>Ochrophyta</taxon>
        <taxon>Bacillariophyta</taxon>
        <taxon>Coscinodiscophyceae</taxon>
        <taxon>Thalassiosirophycidae</taxon>
        <taxon>Stephanodiscales</taxon>
        <taxon>Stephanodiscaceae</taxon>
        <taxon>Cyclotella</taxon>
    </lineage>
</organism>
<keyword evidence="9" id="KW-1185">Reference proteome</keyword>
<feature type="compositionally biased region" description="Polar residues" evidence="6">
    <location>
        <begin position="236"/>
        <end position="247"/>
    </location>
</feature>
<dbReference type="Gene3D" id="3.30.200.20">
    <property type="entry name" value="Phosphorylase Kinase, domain 1"/>
    <property type="match status" value="1"/>
</dbReference>
<dbReference type="PANTHER" id="PTHR24055">
    <property type="entry name" value="MITOGEN-ACTIVATED PROTEIN KINASE"/>
    <property type="match status" value="1"/>
</dbReference>
<feature type="compositionally biased region" description="Basic and acidic residues" evidence="6">
    <location>
        <begin position="307"/>
        <end position="330"/>
    </location>
</feature>
<evidence type="ECO:0000313" key="8">
    <source>
        <dbReference type="EMBL" id="KAL3798126.1"/>
    </source>
</evidence>
<evidence type="ECO:0000256" key="3">
    <source>
        <dbReference type="ARBA" id="ARBA00022741"/>
    </source>
</evidence>
<gene>
    <name evidence="8" type="ORF">ACHAWO_010870</name>
</gene>
<feature type="compositionally biased region" description="Low complexity" evidence="6">
    <location>
        <begin position="47"/>
        <end position="77"/>
    </location>
</feature>
<dbReference type="Proteomes" id="UP001530400">
    <property type="component" value="Unassembled WGS sequence"/>
</dbReference>
<proteinExistence type="predicted"/>
<evidence type="ECO:0000256" key="6">
    <source>
        <dbReference type="SAM" id="MobiDB-lite"/>
    </source>
</evidence>
<keyword evidence="3" id="KW-0547">Nucleotide-binding</keyword>
<feature type="compositionally biased region" description="Polar residues" evidence="6">
    <location>
        <begin position="141"/>
        <end position="159"/>
    </location>
</feature>
<dbReference type="InterPro" id="IPR000719">
    <property type="entry name" value="Prot_kinase_dom"/>
</dbReference>
<dbReference type="GO" id="GO:0005524">
    <property type="term" value="F:ATP binding"/>
    <property type="evidence" value="ECO:0007669"/>
    <property type="project" value="UniProtKB-KW"/>
</dbReference>
<feature type="compositionally biased region" description="Basic residues" evidence="6">
    <location>
        <begin position="178"/>
        <end position="190"/>
    </location>
</feature>
<dbReference type="AlphaFoldDB" id="A0ABD3QF37"/>
<feature type="compositionally biased region" description="Basic and acidic residues" evidence="6">
    <location>
        <begin position="115"/>
        <end position="129"/>
    </location>
</feature>
<dbReference type="EMBL" id="JALLPJ020000230">
    <property type="protein sequence ID" value="KAL3798126.1"/>
    <property type="molecule type" value="Genomic_DNA"/>
</dbReference>
<dbReference type="SUPFAM" id="SSF56112">
    <property type="entry name" value="Protein kinase-like (PK-like)"/>
    <property type="match status" value="1"/>
</dbReference>
<evidence type="ECO:0000256" key="5">
    <source>
        <dbReference type="ARBA" id="ARBA00022840"/>
    </source>
</evidence>
<dbReference type="PROSITE" id="PS50011">
    <property type="entry name" value="PROTEIN_KINASE_DOM"/>
    <property type="match status" value="1"/>
</dbReference>
<evidence type="ECO:0000256" key="2">
    <source>
        <dbReference type="ARBA" id="ARBA00022679"/>
    </source>
</evidence>
<feature type="compositionally biased region" description="Basic and acidic residues" evidence="6">
    <location>
        <begin position="80"/>
        <end position="94"/>
    </location>
</feature>
<feature type="region of interest" description="Disordered" evidence="6">
    <location>
        <begin position="668"/>
        <end position="703"/>
    </location>
</feature>
<name>A0ABD3QF37_9STRA</name>
<dbReference type="Pfam" id="PF00069">
    <property type="entry name" value="Pkinase"/>
    <property type="match status" value="2"/>
</dbReference>
<feature type="region of interest" description="Disordered" evidence="6">
    <location>
        <begin position="209"/>
        <end position="461"/>
    </location>
</feature>
<evidence type="ECO:0000313" key="9">
    <source>
        <dbReference type="Proteomes" id="UP001530400"/>
    </source>
</evidence>
<reference evidence="8 9" key="1">
    <citation type="submission" date="2024-10" db="EMBL/GenBank/DDBJ databases">
        <title>Updated reference genomes for cyclostephanoid diatoms.</title>
        <authorList>
            <person name="Roberts W.R."/>
            <person name="Alverson A.J."/>
        </authorList>
    </citation>
    <scope>NUCLEOTIDE SEQUENCE [LARGE SCALE GENOMIC DNA]</scope>
    <source>
        <strain evidence="8 9">AJA010-31</strain>
    </source>
</reference>
<dbReference type="InterPro" id="IPR011009">
    <property type="entry name" value="Kinase-like_dom_sf"/>
</dbReference>
<feature type="compositionally biased region" description="Basic and acidic residues" evidence="6">
    <location>
        <begin position="448"/>
        <end position="459"/>
    </location>
</feature>
<protein>
    <recommendedName>
        <fullName evidence="7">Protein kinase domain-containing protein</fullName>
    </recommendedName>
</protein>
<feature type="compositionally biased region" description="Low complexity" evidence="6">
    <location>
        <begin position="331"/>
        <end position="340"/>
    </location>
</feature>
<dbReference type="CDD" id="cd07834">
    <property type="entry name" value="STKc_MAPK"/>
    <property type="match status" value="1"/>
</dbReference>
<evidence type="ECO:0000259" key="7">
    <source>
        <dbReference type="PROSITE" id="PS50011"/>
    </source>
</evidence>
<evidence type="ECO:0000256" key="4">
    <source>
        <dbReference type="ARBA" id="ARBA00022777"/>
    </source>
</evidence>
<sequence>MQYKFQGKKLKIQIQKSIQKMPSHLNKINDGAEFVSALAPEHIMDVSSNQGSSSEGESTKAPSSSGSQPGPIGITPQTPHNEEVLNERIDDAPEKLTSIADSVTASDALPSFSDTRNDPTDARQSRENDLATMSKVEAADNLTNLSPNEGESNLSSSAEHVNLEYSLGSLEPDSGPRATKRQRVQHHHHTGSSALESAADALAPQFWNDGASVNEDNVPSRGFDVADDDLVGGSSPFVNAQSSSENSPADKILQPSEEVEKSINEAEDVMNTAIMAADVLDEDEVETPKAGPSPSKVPTPKPTTTDAKPDEVDFDKLKSSDNNDQLDSKSDISSASSWLDSYHEDDDSRPFPPAPPSTPATAKDMYQPLPFQPDTAAGSLEYSVALKKGTGHPTPPNISATPRGPPLMPEHSFEDDIATPKPTGRSYSAATAETPRDGDETPDISGDLTERRQGQEHKKGQIKLARKTDFEQWDVGDRYELKRILGRGSYGEVAQAVDRRAVALQERAMSQQQAQPNLPPHYRNSTYVAVKKISKPFDQEVDAVRLYREMHILRRLRGHDCIIQLVDVVQPRSSDLSLFNDLYLVFEYVDTDLYKLIMSPQYLTTEHIQTFLYQMLVGLKYIHSSSVIHRDLKPAILLNEDCTLKICDFGLARIVHNDRVKSASATPAKRGSGLMLGNAPETSSTIPQTPPTDIDRDQYRPVPRPGLSRQLTKHVVTRWYRAPELILIQPYASAVDIWSLGCIFAELLSMQEGSVPTYQDRQPLFPGGSCYPLSGDTGATGSDERVDQLSVIFSVIGMPSEEDLKSVGKANEYIKSLERKPSRSLESLYPAADRAAIDLLKAMLMFNPAKRCTAIEALEHEFLKPVRRKDMEKIAKEPLVSPSFLDKNRIDVSTLKEETYKEILWYKQSHERYQS</sequence>
<feature type="domain" description="Protein kinase" evidence="7">
    <location>
        <begin position="479"/>
        <end position="863"/>
    </location>
</feature>
<comment type="caution">
    <text evidence="8">The sequence shown here is derived from an EMBL/GenBank/DDBJ whole genome shotgun (WGS) entry which is preliminary data.</text>
</comment>
<dbReference type="Gene3D" id="1.10.510.10">
    <property type="entry name" value="Transferase(Phosphotransferase) domain 1"/>
    <property type="match status" value="1"/>
</dbReference>